<evidence type="ECO:0000313" key="2">
    <source>
        <dbReference type="Proteomes" id="UP000571854"/>
    </source>
</evidence>
<dbReference type="Proteomes" id="UP000571854">
    <property type="component" value="Unassembled WGS sequence"/>
</dbReference>
<name>A0A7J9NN39_METMI</name>
<proteinExistence type="predicted"/>
<protein>
    <submittedName>
        <fullName evidence="1">Uncharacterized protein</fullName>
    </submittedName>
</protein>
<reference evidence="1 2" key="1">
    <citation type="submission" date="2020-07" db="EMBL/GenBank/DDBJ databases">
        <title>Genomic Encyclopedia of Type Strains, Phase IV (KMG-V): Genome sequencing to study the core and pangenomes of soil and plant-associated prokaryotes.</title>
        <authorList>
            <person name="Whitman W."/>
        </authorList>
    </citation>
    <scope>NUCLEOTIDE SEQUENCE [LARGE SCALE GENOMIC DNA]</scope>
    <source>
        <strain evidence="1 2">A5</strain>
    </source>
</reference>
<gene>
    <name evidence="1" type="ORF">HNP88_000654</name>
</gene>
<dbReference type="EMBL" id="JACDUJ010000001">
    <property type="protein sequence ID" value="MBA2846470.1"/>
    <property type="molecule type" value="Genomic_DNA"/>
</dbReference>
<accession>A0A7J9NN39</accession>
<organism evidence="1 2">
    <name type="scientific">Methanococcus maripaludis</name>
    <name type="common">Methanococcus deltae</name>
    <dbReference type="NCBI Taxonomy" id="39152"/>
    <lineage>
        <taxon>Archaea</taxon>
        <taxon>Methanobacteriati</taxon>
        <taxon>Methanobacteriota</taxon>
        <taxon>Methanomada group</taxon>
        <taxon>Methanococci</taxon>
        <taxon>Methanococcales</taxon>
        <taxon>Methanococcaceae</taxon>
        <taxon>Methanococcus</taxon>
    </lineage>
</organism>
<dbReference type="AlphaFoldDB" id="A0A7J9NN39"/>
<comment type="caution">
    <text evidence="1">The sequence shown here is derived from an EMBL/GenBank/DDBJ whole genome shotgun (WGS) entry which is preliminary data.</text>
</comment>
<sequence length="326" mass="38342">MHIFQKRTPTITDSDVFKIYKIPNSYEDQLNEILISETQKLSENTTMDYFTIHDLNINESDITYRLSGNFSNVLNDFSEKIICSDIRSFLRYTPRLNRDTVPFKGFVLAQKNIDNTFLIGIEPLSDALKVYKKNIFGILNLHKDNYEITDETNYEITDTNSKVLVPKSTSIIIKGTWNIEGIEISEVLLRSNRFQYFENMFEYRTLWDNKLIGIMDNNQWIRIDEEIMSEISGNIQKTRKFVRIMNSIQNMEESKRYISEYCMRCQMDLGFRYNSQNPNDVHVSVSSKQGIVNFLRGIQGNLTQDPFNESLWWGFDHKEPINNSDE</sequence>
<evidence type="ECO:0000313" key="1">
    <source>
        <dbReference type="EMBL" id="MBA2846470.1"/>
    </source>
</evidence>